<dbReference type="EMBL" id="PKIZ01000002">
    <property type="protein sequence ID" value="PKZ42589.1"/>
    <property type="molecule type" value="Genomic_DNA"/>
</dbReference>
<gene>
    <name evidence="2" type="ORF">CYJ76_01590</name>
</gene>
<evidence type="ECO:0000313" key="2">
    <source>
        <dbReference type="EMBL" id="PKZ42589.1"/>
    </source>
</evidence>
<evidence type="ECO:0000256" key="1">
    <source>
        <dbReference type="SAM" id="MobiDB-lite"/>
    </source>
</evidence>
<comment type="caution">
    <text evidence="2">The sequence shown here is derived from an EMBL/GenBank/DDBJ whole genome shotgun (WGS) entry which is preliminary data.</text>
</comment>
<accession>A0A2I1PD81</accession>
<evidence type="ECO:0000313" key="3">
    <source>
        <dbReference type="Proteomes" id="UP000234206"/>
    </source>
</evidence>
<sequence>MVRRPLGDGAGGRPRGVGRGPGRPHAPHTGGAGAGFLTPRPTGQQPTGGTVMAKSVRNTRWSRSIVLLSALSQFS</sequence>
<proteinExistence type="predicted"/>
<protein>
    <submittedName>
        <fullName evidence="2">Uncharacterized protein</fullName>
    </submittedName>
</protein>
<feature type="compositionally biased region" description="Gly residues" evidence="1">
    <location>
        <begin position="8"/>
        <end position="21"/>
    </location>
</feature>
<organism evidence="2 3">
    <name type="scientific">Kytococcus schroeteri</name>
    <dbReference type="NCBI Taxonomy" id="138300"/>
    <lineage>
        <taxon>Bacteria</taxon>
        <taxon>Bacillati</taxon>
        <taxon>Actinomycetota</taxon>
        <taxon>Actinomycetes</taxon>
        <taxon>Micrococcales</taxon>
        <taxon>Kytococcaceae</taxon>
        <taxon>Kytococcus</taxon>
    </lineage>
</organism>
<dbReference type="AlphaFoldDB" id="A0A2I1PD81"/>
<keyword evidence="3" id="KW-1185">Reference proteome</keyword>
<reference evidence="2 3" key="1">
    <citation type="submission" date="2017-12" db="EMBL/GenBank/DDBJ databases">
        <title>Phylogenetic diversity of female urinary microbiome.</title>
        <authorList>
            <person name="Thomas-White K."/>
            <person name="Wolfe A.J."/>
        </authorList>
    </citation>
    <scope>NUCLEOTIDE SEQUENCE [LARGE SCALE GENOMIC DNA]</scope>
    <source>
        <strain evidence="2 3">UMB1298</strain>
    </source>
</reference>
<dbReference type="Proteomes" id="UP000234206">
    <property type="component" value="Unassembled WGS sequence"/>
</dbReference>
<feature type="region of interest" description="Disordered" evidence="1">
    <location>
        <begin position="1"/>
        <end position="54"/>
    </location>
</feature>
<name>A0A2I1PD81_9MICO</name>